<feature type="signal peptide" evidence="1">
    <location>
        <begin position="1"/>
        <end position="20"/>
    </location>
</feature>
<name>A0A495VYJ5_9PSEU</name>
<evidence type="ECO:0000256" key="1">
    <source>
        <dbReference type="SAM" id="SignalP"/>
    </source>
</evidence>
<feature type="chain" id="PRO_5038686360" evidence="1">
    <location>
        <begin position="21"/>
        <end position="97"/>
    </location>
</feature>
<dbReference type="EMBL" id="RBXO01000001">
    <property type="protein sequence ID" value="RKT54396.1"/>
    <property type="molecule type" value="Genomic_DNA"/>
</dbReference>
<sequence length="97" mass="9845">MRVLGLLLAALIGVASVVGARADQRPPQPEVSGQHSLVEALTSALHHPEEGVADEAKSCEPAVALLRALVRTVAAAPSTAVATRVGGRVARGPPDGR</sequence>
<dbReference type="RefSeq" id="WP_121006007.1">
    <property type="nucleotide sequence ID" value="NZ_RBXO01000001.1"/>
</dbReference>
<gene>
    <name evidence="2" type="ORF">C8E97_3016</name>
</gene>
<comment type="caution">
    <text evidence="2">The sequence shown here is derived from an EMBL/GenBank/DDBJ whole genome shotgun (WGS) entry which is preliminary data.</text>
</comment>
<evidence type="ECO:0000313" key="3">
    <source>
        <dbReference type="Proteomes" id="UP000282084"/>
    </source>
</evidence>
<organism evidence="2 3">
    <name type="scientific">Saccharothrix australiensis</name>
    <dbReference type="NCBI Taxonomy" id="2072"/>
    <lineage>
        <taxon>Bacteria</taxon>
        <taxon>Bacillati</taxon>
        <taxon>Actinomycetota</taxon>
        <taxon>Actinomycetes</taxon>
        <taxon>Pseudonocardiales</taxon>
        <taxon>Pseudonocardiaceae</taxon>
        <taxon>Saccharothrix</taxon>
    </lineage>
</organism>
<evidence type="ECO:0000313" key="2">
    <source>
        <dbReference type="EMBL" id="RKT54396.1"/>
    </source>
</evidence>
<keyword evidence="1" id="KW-0732">Signal</keyword>
<keyword evidence="3" id="KW-1185">Reference proteome</keyword>
<dbReference type="Proteomes" id="UP000282084">
    <property type="component" value="Unassembled WGS sequence"/>
</dbReference>
<accession>A0A495VYJ5</accession>
<dbReference type="AlphaFoldDB" id="A0A495VYJ5"/>
<reference evidence="2 3" key="1">
    <citation type="submission" date="2018-10" db="EMBL/GenBank/DDBJ databases">
        <title>Sequencing the genomes of 1000 actinobacteria strains.</title>
        <authorList>
            <person name="Klenk H.-P."/>
        </authorList>
    </citation>
    <scope>NUCLEOTIDE SEQUENCE [LARGE SCALE GENOMIC DNA]</scope>
    <source>
        <strain evidence="2 3">DSM 43800</strain>
    </source>
</reference>
<protein>
    <submittedName>
        <fullName evidence="2">Uncharacterized protein</fullName>
    </submittedName>
</protein>
<proteinExistence type="predicted"/>